<evidence type="ECO:0000313" key="2">
    <source>
        <dbReference type="Proteomes" id="UP000661691"/>
    </source>
</evidence>
<dbReference type="RefSeq" id="WP_191141110.1">
    <property type="nucleotide sequence ID" value="NZ_JACXAG020000014.1"/>
</dbReference>
<reference evidence="1" key="1">
    <citation type="submission" date="2020-09" db="EMBL/GenBank/DDBJ databases">
        <title>A novel bacterium of genus Hazenella, isolated from South China Sea.</title>
        <authorList>
            <person name="Huang H."/>
            <person name="Mo K."/>
            <person name="Hu Y."/>
        </authorList>
    </citation>
    <scope>NUCLEOTIDE SEQUENCE</scope>
    <source>
        <strain evidence="1">IB182357</strain>
    </source>
</reference>
<dbReference type="Gene3D" id="1.25.40.10">
    <property type="entry name" value="Tetratricopeptide repeat domain"/>
    <property type="match status" value="1"/>
</dbReference>
<dbReference type="InterPro" id="IPR011990">
    <property type="entry name" value="TPR-like_helical_dom_sf"/>
</dbReference>
<organism evidence="1 2">
    <name type="scientific">Polycladospora coralii</name>
    <dbReference type="NCBI Taxonomy" id="2771432"/>
    <lineage>
        <taxon>Bacteria</taxon>
        <taxon>Bacillati</taxon>
        <taxon>Bacillota</taxon>
        <taxon>Bacilli</taxon>
        <taxon>Bacillales</taxon>
        <taxon>Thermoactinomycetaceae</taxon>
        <taxon>Polycladospora</taxon>
    </lineage>
</organism>
<evidence type="ECO:0000313" key="1">
    <source>
        <dbReference type="EMBL" id="MBD1373811.1"/>
    </source>
</evidence>
<proteinExistence type="predicted"/>
<sequence>MDKESLFTQSKQRVGHLLPKETFMDYAHPNNRMLIAVTLLRQGEEDLAYHLYQEIVAEGPKENPNHHFAFVRSLIDLSEVDSKYERFADATNKLQLALRHFPDSMGYMTSKVHLEVYLAYYLYLAGDRPEALKQIAHVCKQEKSRFELMPLLDAKVIVGPGLCYALHQWALFYVMEEKWGQAISKIVEMKAFAHVVEETYVAEALQLQESDPEAAFQLLEQAFQYEDVD</sequence>
<gene>
    <name evidence="1" type="ORF">IC620_15815</name>
</gene>
<dbReference type="AlphaFoldDB" id="A0A926N878"/>
<dbReference type="Proteomes" id="UP000661691">
    <property type="component" value="Unassembled WGS sequence"/>
</dbReference>
<protein>
    <recommendedName>
        <fullName evidence="3">Tetratricopeptide repeat protein</fullName>
    </recommendedName>
</protein>
<name>A0A926N878_9BACL</name>
<dbReference type="EMBL" id="JACXAH010000039">
    <property type="protein sequence ID" value="MBD1373811.1"/>
    <property type="molecule type" value="Genomic_DNA"/>
</dbReference>
<keyword evidence="2" id="KW-1185">Reference proteome</keyword>
<dbReference type="SUPFAM" id="SSF48452">
    <property type="entry name" value="TPR-like"/>
    <property type="match status" value="1"/>
</dbReference>
<comment type="caution">
    <text evidence="1">The sequence shown here is derived from an EMBL/GenBank/DDBJ whole genome shotgun (WGS) entry which is preliminary data.</text>
</comment>
<evidence type="ECO:0008006" key="3">
    <source>
        <dbReference type="Google" id="ProtNLM"/>
    </source>
</evidence>
<accession>A0A926N878</accession>